<dbReference type="AlphaFoldDB" id="R7Q905"/>
<evidence type="ECO:0000313" key="1">
    <source>
        <dbReference type="EMBL" id="CDF34298.1"/>
    </source>
</evidence>
<dbReference type="Proteomes" id="UP000012073">
    <property type="component" value="Unassembled WGS sequence"/>
</dbReference>
<keyword evidence="2" id="KW-1185">Reference proteome</keyword>
<proteinExistence type="predicted"/>
<reference evidence="2" key="1">
    <citation type="journal article" date="2013" name="Proc. Natl. Acad. Sci. U.S.A.">
        <title>Genome structure and metabolic features in the red seaweed Chondrus crispus shed light on evolution of the Archaeplastida.</title>
        <authorList>
            <person name="Collen J."/>
            <person name="Porcel B."/>
            <person name="Carre W."/>
            <person name="Ball S.G."/>
            <person name="Chaparro C."/>
            <person name="Tonon T."/>
            <person name="Barbeyron T."/>
            <person name="Michel G."/>
            <person name="Noel B."/>
            <person name="Valentin K."/>
            <person name="Elias M."/>
            <person name="Artiguenave F."/>
            <person name="Arun A."/>
            <person name="Aury J.M."/>
            <person name="Barbosa-Neto J.F."/>
            <person name="Bothwell J.H."/>
            <person name="Bouget F.Y."/>
            <person name="Brillet L."/>
            <person name="Cabello-Hurtado F."/>
            <person name="Capella-Gutierrez S."/>
            <person name="Charrier B."/>
            <person name="Cladiere L."/>
            <person name="Cock J.M."/>
            <person name="Coelho S.M."/>
            <person name="Colleoni C."/>
            <person name="Czjzek M."/>
            <person name="Da Silva C."/>
            <person name="Delage L."/>
            <person name="Denoeud F."/>
            <person name="Deschamps P."/>
            <person name="Dittami S.M."/>
            <person name="Gabaldon T."/>
            <person name="Gachon C.M."/>
            <person name="Groisillier A."/>
            <person name="Herve C."/>
            <person name="Jabbari K."/>
            <person name="Katinka M."/>
            <person name="Kloareg B."/>
            <person name="Kowalczyk N."/>
            <person name="Labadie K."/>
            <person name="Leblanc C."/>
            <person name="Lopez P.J."/>
            <person name="McLachlan D.H."/>
            <person name="Meslet-Cladiere L."/>
            <person name="Moustafa A."/>
            <person name="Nehr Z."/>
            <person name="Nyvall Collen P."/>
            <person name="Panaud O."/>
            <person name="Partensky F."/>
            <person name="Poulain J."/>
            <person name="Rensing S.A."/>
            <person name="Rousvoal S."/>
            <person name="Samson G."/>
            <person name="Symeonidi A."/>
            <person name="Weissenbach J."/>
            <person name="Zambounis A."/>
            <person name="Wincker P."/>
            <person name="Boyen C."/>
        </authorList>
    </citation>
    <scope>NUCLEOTIDE SEQUENCE [LARGE SCALE GENOMIC DNA]</scope>
    <source>
        <strain evidence="2">cv. Stackhouse</strain>
    </source>
</reference>
<evidence type="ECO:0000313" key="2">
    <source>
        <dbReference type="Proteomes" id="UP000012073"/>
    </source>
</evidence>
<organism evidence="1 2">
    <name type="scientific">Chondrus crispus</name>
    <name type="common">Carrageen Irish moss</name>
    <name type="synonym">Polymorpha crispa</name>
    <dbReference type="NCBI Taxonomy" id="2769"/>
    <lineage>
        <taxon>Eukaryota</taxon>
        <taxon>Rhodophyta</taxon>
        <taxon>Florideophyceae</taxon>
        <taxon>Rhodymeniophycidae</taxon>
        <taxon>Gigartinales</taxon>
        <taxon>Gigartinaceae</taxon>
        <taxon>Chondrus</taxon>
    </lineage>
</organism>
<dbReference type="EMBL" id="HG001684">
    <property type="protein sequence ID" value="CDF34298.1"/>
    <property type="molecule type" value="Genomic_DNA"/>
</dbReference>
<dbReference type="RefSeq" id="XP_005714117.1">
    <property type="nucleotide sequence ID" value="XM_005714060.1"/>
</dbReference>
<dbReference type="Gramene" id="CDF34298">
    <property type="protein sequence ID" value="CDF34298"/>
    <property type="gene ID" value="CHC_T00003018001"/>
</dbReference>
<dbReference type="GeneID" id="17321827"/>
<name>R7Q905_CHOCR</name>
<dbReference type="KEGG" id="ccp:CHC_T00003018001"/>
<sequence length="114" mass="12714">MAQVRAMVVRRREDLFYAFRAAESFLSAIYGHRPNTLFFAPGRRGGAIFSPDVLGARLSTSTDIFFAKCQRSDEDNYNPLHLPVPAPRLVGDLPLSDPPLGVVLWPHHRMGVGH</sequence>
<protein>
    <submittedName>
        <fullName evidence="1">Uncharacterized protein</fullName>
    </submittedName>
</protein>
<accession>R7Q905</accession>
<gene>
    <name evidence="1" type="ORF">CHC_T00003018001</name>
</gene>